<protein>
    <submittedName>
        <fullName evidence="1">Uncharacterized protein</fullName>
    </submittedName>
</protein>
<evidence type="ECO:0000313" key="2">
    <source>
        <dbReference type="Proteomes" id="UP000029228"/>
    </source>
</evidence>
<accession>A0A090S4J4</accession>
<gene>
    <name evidence="1" type="ORF">JCM19235_3230</name>
</gene>
<sequence>MLDANRYCSLDHIVAILVEFGGVNMGVCIYHDKLHSVSNTLSISFVV</sequence>
<keyword evidence="2" id="KW-1185">Reference proteome</keyword>
<dbReference type="AlphaFoldDB" id="A0A090S4J4"/>
<dbReference type="EMBL" id="BBMR01000014">
    <property type="protein sequence ID" value="GAL22650.1"/>
    <property type="molecule type" value="Genomic_DNA"/>
</dbReference>
<reference evidence="1 2" key="1">
    <citation type="submission" date="2014-09" db="EMBL/GenBank/DDBJ databases">
        <title>Vibrio maritimus JCM 19235. (C45) whole genome shotgun sequence.</title>
        <authorList>
            <person name="Sawabe T."/>
            <person name="Meirelles P."/>
            <person name="Nakanishi M."/>
            <person name="Sayaka M."/>
            <person name="Hattori M."/>
            <person name="Ohkuma M."/>
        </authorList>
    </citation>
    <scope>NUCLEOTIDE SEQUENCE [LARGE SCALE GENOMIC DNA]</scope>
    <source>
        <strain evidence="2">JCM19235</strain>
    </source>
</reference>
<proteinExistence type="predicted"/>
<name>A0A090S4J4_9VIBR</name>
<dbReference type="Proteomes" id="UP000029228">
    <property type="component" value="Unassembled WGS sequence"/>
</dbReference>
<evidence type="ECO:0000313" key="1">
    <source>
        <dbReference type="EMBL" id="GAL22650.1"/>
    </source>
</evidence>
<comment type="caution">
    <text evidence="1">The sequence shown here is derived from an EMBL/GenBank/DDBJ whole genome shotgun (WGS) entry which is preliminary data.</text>
</comment>
<organism evidence="1 2">
    <name type="scientific">Vibrio maritimus</name>
    <dbReference type="NCBI Taxonomy" id="990268"/>
    <lineage>
        <taxon>Bacteria</taxon>
        <taxon>Pseudomonadati</taxon>
        <taxon>Pseudomonadota</taxon>
        <taxon>Gammaproteobacteria</taxon>
        <taxon>Vibrionales</taxon>
        <taxon>Vibrionaceae</taxon>
        <taxon>Vibrio</taxon>
    </lineage>
</organism>